<protein>
    <submittedName>
        <fullName evidence="3">PIR Superfamily Protein</fullName>
    </submittedName>
</protein>
<keyword evidence="1" id="KW-1133">Transmembrane helix</keyword>
<gene>
    <name evidence="3" type="ORF">POVWA1_085100</name>
    <name evidence="2" type="ORF">POVWA2_074070</name>
</gene>
<evidence type="ECO:0000313" key="5">
    <source>
        <dbReference type="Proteomes" id="UP000078555"/>
    </source>
</evidence>
<keyword evidence="1" id="KW-0812">Transmembrane</keyword>
<organism evidence="3 5">
    <name type="scientific">Plasmodium ovale wallikeri</name>
    <dbReference type="NCBI Taxonomy" id="864142"/>
    <lineage>
        <taxon>Eukaryota</taxon>
        <taxon>Sar</taxon>
        <taxon>Alveolata</taxon>
        <taxon>Apicomplexa</taxon>
        <taxon>Aconoidasida</taxon>
        <taxon>Haemosporida</taxon>
        <taxon>Plasmodiidae</taxon>
        <taxon>Plasmodium</taxon>
        <taxon>Plasmodium (Plasmodium)</taxon>
    </lineage>
</organism>
<dbReference type="AlphaFoldDB" id="A0A1A9AP73"/>
<keyword evidence="5" id="KW-1185">Reference proteome</keyword>
<evidence type="ECO:0000313" key="3">
    <source>
        <dbReference type="EMBL" id="SBT58024.1"/>
    </source>
</evidence>
<accession>A0A1A9AP73</accession>
<evidence type="ECO:0000256" key="1">
    <source>
        <dbReference type="SAM" id="Phobius"/>
    </source>
</evidence>
<reference evidence="3" key="2">
    <citation type="submission" date="2016-05" db="EMBL/GenBank/DDBJ databases">
        <authorList>
            <person name="Lavstsen T."/>
            <person name="Jespersen J.S."/>
        </authorList>
    </citation>
    <scope>NUCLEOTIDE SEQUENCE [LARGE SCALE GENOMIC DNA]</scope>
</reference>
<feature type="transmembrane region" description="Helical" evidence="1">
    <location>
        <begin position="258"/>
        <end position="277"/>
    </location>
</feature>
<dbReference type="EMBL" id="FLRD01001738">
    <property type="protein sequence ID" value="SBT58024.1"/>
    <property type="molecule type" value="Genomic_DNA"/>
</dbReference>
<sequence length="332" mass="40128">MVTPRDRNRFLSDLPSYQFYRQLNNDFSECRYCDYCDDPIYKFSHEIPKKIFCYQFVKNLEILKEKNNNDEDLKNMYCNHLIHWIYEKYYNMSLGHGVKMTEDFTDKLNKVTNAIFSRYTSDRDYCENVIKKKLSYQDIKKRKDFHDYYVNYKFIHRKSTEANGKCYNFYDYLNSRRDFYDDMVKQCKEDREEKYCEHINYTNCKPQTLINLPQCNNEKKGSPEGPDIPEDALEVKDGYRLRYVWETDDYIYFSDYRFILLVGLSIWGVILSLFLLYKNTPVGLWIKNFLKKKEIITSNFDLDVEHDMLPDNSDNLHANFERGPYSVGYYPG</sequence>
<keyword evidence="1" id="KW-0472">Membrane</keyword>
<dbReference type="EMBL" id="FLRE01001417">
    <property type="protein sequence ID" value="SBT56542.1"/>
    <property type="molecule type" value="Genomic_DNA"/>
</dbReference>
<dbReference type="Proteomes" id="UP000078555">
    <property type="component" value="Unassembled WGS sequence"/>
</dbReference>
<evidence type="ECO:0000313" key="2">
    <source>
        <dbReference type="EMBL" id="SBT56542.1"/>
    </source>
</evidence>
<dbReference type="InterPro" id="IPR008780">
    <property type="entry name" value="Plasmodium_Vir"/>
</dbReference>
<name>A0A1A9AP73_PLAOA</name>
<dbReference type="Pfam" id="PF05795">
    <property type="entry name" value="Plasmodium_Vir"/>
    <property type="match status" value="1"/>
</dbReference>
<evidence type="ECO:0000313" key="4">
    <source>
        <dbReference type="Proteomes" id="UP000078550"/>
    </source>
</evidence>
<dbReference type="Proteomes" id="UP000078550">
    <property type="component" value="Unassembled WGS sequence"/>
</dbReference>
<reference evidence="4 5" key="1">
    <citation type="submission" date="2016-05" db="EMBL/GenBank/DDBJ databases">
        <authorList>
            <person name="Naeem Raeece"/>
        </authorList>
    </citation>
    <scope>NUCLEOTIDE SEQUENCE [LARGE SCALE GENOMIC DNA]</scope>
</reference>
<proteinExistence type="predicted"/>